<dbReference type="SUPFAM" id="SSF51430">
    <property type="entry name" value="NAD(P)-linked oxidoreductase"/>
    <property type="match status" value="1"/>
</dbReference>
<accession>A0A6I4MMU3</accession>
<dbReference type="AlphaFoldDB" id="A0A6I4MMU3"/>
<protein>
    <submittedName>
        <fullName evidence="3">Aldo/keto reductase</fullName>
    </submittedName>
</protein>
<dbReference type="GO" id="GO:0016491">
    <property type="term" value="F:oxidoreductase activity"/>
    <property type="evidence" value="ECO:0007669"/>
    <property type="project" value="UniProtKB-KW"/>
</dbReference>
<sequence>MVLQYRQLGRTGARISEIVLGAATFGELIDESAVRNLVDCAVDNGVNAIDTGDIYAQGRSEQLVGRAVARHRDRVLVSTKVGFRVGDAVTQHTPAGTAPPTAFDRWRQGVSPNDDGLSRLHIRAALEASLRRLGLDHIDLYQVHRWDPRTPIEETLTALSELVRAGKVRYIGCSEFAGWQLVKALWTGDRLGIENFATMQVAFNLIARGPEQEQIPACVDGGVGVLAYQPLAGGMLTGRYSYDRGPEQGSRMAARPMYRERYWNPEVFDLVDRLRAVAEASGRTLPELAIGWLLANPSVNAVLVGAETPAEFEQNLTVTRRPLEADELAAIAGALKLDGKDRTH</sequence>
<dbReference type="PANTHER" id="PTHR43364:SF4">
    <property type="entry name" value="NAD(P)-LINKED OXIDOREDUCTASE SUPERFAMILY PROTEIN"/>
    <property type="match status" value="1"/>
</dbReference>
<feature type="domain" description="NADP-dependent oxidoreductase" evidence="2">
    <location>
        <begin position="17"/>
        <end position="334"/>
    </location>
</feature>
<evidence type="ECO:0000256" key="1">
    <source>
        <dbReference type="ARBA" id="ARBA00023002"/>
    </source>
</evidence>
<name>A0A6I4MMU3_9ACTN</name>
<keyword evidence="1" id="KW-0560">Oxidoreductase</keyword>
<keyword evidence="4" id="KW-1185">Reference proteome</keyword>
<dbReference type="GO" id="GO:0005829">
    <property type="term" value="C:cytosol"/>
    <property type="evidence" value="ECO:0007669"/>
    <property type="project" value="UniProtKB-ARBA"/>
</dbReference>
<organism evidence="3 4">
    <name type="scientific">Actinomadura physcomitrii</name>
    <dbReference type="NCBI Taxonomy" id="2650748"/>
    <lineage>
        <taxon>Bacteria</taxon>
        <taxon>Bacillati</taxon>
        <taxon>Actinomycetota</taxon>
        <taxon>Actinomycetes</taxon>
        <taxon>Streptosporangiales</taxon>
        <taxon>Thermomonosporaceae</taxon>
        <taxon>Actinomadura</taxon>
    </lineage>
</organism>
<dbReference type="InterPro" id="IPR023210">
    <property type="entry name" value="NADP_OxRdtase_dom"/>
</dbReference>
<proteinExistence type="predicted"/>
<dbReference type="Pfam" id="PF00248">
    <property type="entry name" value="Aldo_ket_red"/>
    <property type="match status" value="1"/>
</dbReference>
<reference evidence="3" key="1">
    <citation type="submission" date="2019-12" db="EMBL/GenBank/DDBJ databases">
        <title>Actinomadura physcomitrii sp. nov., a novel actinomycete isolated from moss [Physcomitrium sphaericum (Ludw) Fuernr].</title>
        <authorList>
            <person name="Zhuang X."/>
        </authorList>
    </citation>
    <scope>NUCLEOTIDE SEQUENCE [LARGE SCALE GENOMIC DNA]</scope>
    <source>
        <strain evidence="3">LD22</strain>
    </source>
</reference>
<dbReference type="InterPro" id="IPR036812">
    <property type="entry name" value="NAD(P)_OxRdtase_dom_sf"/>
</dbReference>
<dbReference type="InterPro" id="IPR050523">
    <property type="entry name" value="AKR_Detox_Biosynth"/>
</dbReference>
<comment type="caution">
    <text evidence="3">The sequence shown here is derived from an EMBL/GenBank/DDBJ whole genome shotgun (WGS) entry which is preliminary data.</text>
</comment>
<dbReference type="FunFam" id="3.20.20.100:FF:000004">
    <property type="entry name" value="Oxidoreductase, aldo/keto reductase"/>
    <property type="match status" value="1"/>
</dbReference>
<evidence type="ECO:0000313" key="3">
    <source>
        <dbReference type="EMBL" id="MWA04821.1"/>
    </source>
</evidence>
<dbReference type="Proteomes" id="UP000462055">
    <property type="component" value="Unassembled WGS sequence"/>
</dbReference>
<evidence type="ECO:0000313" key="4">
    <source>
        <dbReference type="Proteomes" id="UP000462055"/>
    </source>
</evidence>
<dbReference type="EMBL" id="WBMS02000031">
    <property type="protein sequence ID" value="MWA04821.1"/>
    <property type="molecule type" value="Genomic_DNA"/>
</dbReference>
<gene>
    <name evidence="3" type="ORF">F8568_031520</name>
</gene>
<dbReference type="PANTHER" id="PTHR43364">
    <property type="entry name" value="NADH-SPECIFIC METHYLGLYOXAL REDUCTASE-RELATED"/>
    <property type="match status" value="1"/>
</dbReference>
<dbReference type="Gene3D" id="3.20.20.100">
    <property type="entry name" value="NADP-dependent oxidoreductase domain"/>
    <property type="match status" value="1"/>
</dbReference>
<evidence type="ECO:0000259" key="2">
    <source>
        <dbReference type="Pfam" id="PF00248"/>
    </source>
</evidence>